<name>A0A847U875_9EURY</name>
<dbReference type="InterPro" id="IPR004143">
    <property type="entry name" value="BPL_LPL_catalytic"/>
</dbReference>
<dbReference type="Pfam" id="PF21948">
    <property type="entry name" value="LplA-B_cat"/>
    <property type="match status" value="1"/>
</dbReference>
<dbReference type="RefSeq" id="WP_170092521.1">
    <property type="nucleotide sequence ID" value="NZ_WOYG01000001.1"/>
</dbReference>
<sequence>MRVLRGRAADHESDHERTRRLTAAVAESEEPGLRVWQPHRQVAFGRRDAREDGYERARRIAHERGYEVLERAVGGRAVAYTGRTVAVAFARPVTDERTGIRQRYAAASDRFREALDTLGVDASEGEPPESFCPGSHSLQAAGKVVGIAQRVRQRVAVVAAIVLVADHREVADVLAPVYDALDVAFDPDSVGSVARAGGPSDPATVIDAVVETFADGHDTTVERVDTAGGLRDT</sequence>
<comment type="caution">
    <text evidence="3">The sequence shown here is derived from an EMBL/GenBank/DDBJ whole genome shotgun (WGS) entry which is preliminary data.</text>
</comment>
<dbReference type="InterPro" id="IPR045864">
    <property type="entry name" value="aa-tRNA-synth_II/BPL/LPL"/>
</dbReference>
<dbReference type="GeneID" id="94360437"/>
<evidence type="ECO:0000256" key="1">
    <source>
        <dbReference type="SAM" id="MobiDB-lite"/>
    </source>
</evidence>
<dbReference type="AlphaFoldDB" id="A0A847U875"/>
<dbReference type="Proteomes" id="UP000608662">
    <property type="component" value="Unassembled WGS sequence"/>
</dbReference>
<dbReference type="PROSITE" id="PS51733">
    <property type="entry name" value="BPL_LPL_CATALYTIC"/>
    <property type="match status" value="1"/>
</dbReference>
<feature type="domain" description="BPL/LPL catalytic" evidence="2">
    <location>
        <begin position="27"/>
        <end position="221"/>
    </location>
</feature>
<dbReference type="EMBL" id="WOYG01000001">
    <property type="protein sequence ID" value="NLV08497.1"/>
    <property type="molecule type" value="Genomic_DNA"/>
</dbReference>
<evidence type="ECO:0000313" key="3">
    <source>
        <dbReference type="EMBL" id="NLV08497.1"/>
    </source>
</evidence>
<evidence type="ECO:0000313" key="4">
    <source>
        <dbReference type="Proteomes" id="UP000608662"/>
    </source>
</evidence>
<dbReference type="GO" id="GO:0016874">
    <property type="term" value="F:ligase activity"/>
    <property type="evidence" value="ECO:0007669"/>
    <property type="project" value="UniProtKB-KW"/>
</dbReference>
<dbReference type="SUPFAM" id="SSF55681">
    <property type="entry name" value="Class II aaRS and biotin synthetases"/>
    <property type="match status" value="1"/>
</dbReference>
<proteinExistence type="predicted"/>
<feature type="region of interest" description="Disordered" evidence="1">
    <location>
        <begin position="1"/>
        <end position="20"/>
    </location>
</feature>
<gene>
    <name evidence="3" type="ORF">GOC74_00915</name>
</gene>
<keyword evidence="3" id="KW-0436">Ligase</keyword>
<feature type="compositionally biased region" description="Basic and acidic residues" evidence="1">
    <location>
        <begin position="7"/>
        <end position="19"/>
    </location>
</feature>
<accession>A0A847U875</accession>
<dbReference type="OrthoDB" id="192160at2157"/>
<protein>
    <submittedName>
        <fullName evidence="3">Lipoate--protein ligase family protein</fullName>
    </submittedName>
</protein>
<organism evidence="3 4">
    <name type="scientific">Halomicrobium mukohataei</name>
    <dbReference type="NCBI Taxonomy" id="57705"/>
    <lineage>
        <taxon>Archaea</taxon>
        <taxon>Methanobacteriati</taxon>
        <taxon>Methanobacteriota</taxon>
        <taxon>Stenosarchaea group</taxon>
        <taxon>Halobacteria</taxon>
        <taxon>Halobacteriales</taxon>
        <taxon>Haloarculaceae</taxon>
        <taxon>Halomicrobium</taxon>
    </lineage>
</organism>
<evidence type="ECO:0000259" key="2">
    <source>
        <dbReference type="PROSITE" id="PS51733"/>
    </source>
</evidence>
<reference evidence="3" key="1">
    <citation type="submission" date="2019-12" db="EMBL/GenBank/DDBJ databases">
        <title>Whole-genome sequence of Halomicrobium mukohataei pws1.</title>
        <authorList>
            <person name="Verma D.K."/>
            <person name="Gopal K."/>
            <person name="Prasad E.S."/>
        </authorList>
    </citation>
    <scope>NUCLEOTIDE SEQUENCE</scope>
    <source>
        <strain evidence="3">Pws1</strain>
    </source>
</reference>
<dbReference type="Gene3D" id="3.30.930.10">
    <property type="entry name" value="Bira Bifunctional Protein, Domain 2"/>
    <property type="match status" value="1"/>
</dbReference>